<gene>
    <name evidence="2" type="ORF">PV09_00887</name>
</gene>
<dbReference type="OrthoDB" id="3928002at2759"/>
<keyword evidence="1" id="KW-0732">Signal</keyword>
<evidence type="ECO:0000313" key="2">
    <source>
        <dbReference type="EMBL" id="KIW08979.1"/>
    </source>
</evidence>
<evidence type="ECO:0000256" key="1">
    <source>
        <dbReference type="SAM" id="SignalP"/>
    </source>
</evidence>
<reference evidence="2 3" key="1">
    <citation type="submission" date="2015-01" db="EMBL/GenBank/DDBJ databases">
        <title>The Genome Sequence of Ochroconis gallopava CBS43764.</title>
        <authorList>
            <consortium name="The Broad Institute Genomics Platform"/>
            <person name="Cuomo C."/>
            <person name="de Hoog S."/>
            <person name="Gorbushina A."/>
            <person name="Stielow B."/>
            <person name="Teixiera M."/>
            <person name="Abouelleil A."/>
            <person name="Chapman S.B."/>
            <person name="Priest M."/>
            <person name="Young S.K."/>
            <person name="Wortman J."/>
            <person name="Nusbaum C."/>
            <person name="Birren B."/>
        </authorList>
    </citation>
    <scope>NUCLEOTIDE SEQUENCE [LARGE SCALE GENOMIC DNA]</scope>
    <source>
        <strain evidence="2 3">CBS 43764</strain>
    </source>
</reference>
<feature type="chain" id="PRO_5002238962" evidence="1">
    <location>
        <begin position="18"/>
        <end position="270"/>
    </location>
</feature>
<dbReference type="Proteomes" id="UP000053259">
    <property type="component" value="Unassembled WGS sequence"/>
</dbReference>
<evidence type="ECO:0000313" key="3">
    <source>
        <dbReference type="Proteomes" id="UP000053259"/>
    </source>
</evidence>
<dbReference type="AlphaFoldDB" id="A0A0D2BCA1"/>
<name>A0A0D2BCA1_9PEZI</name>
<dbReference type="EMBL" id="KN847530">
    <property type="protein sequence ID" value="KIW08979.1"/>
    <property type="molecule type" value="Genomic_DNA"/>
</dbReference>
<dbReference type="InParanoid" id="A0A0D2BCA1"/>
<feature type="signal peptide" evidence="1">
    <location>
        <begin position="1"/>
        <end position="17"/>
    </location>
</feature>
<protein>
    <submittedName>
        <fullName evidence="2">Uncharacterized protein</fullName>
    </submittedName>
</protein>
<proteinExistence type="predicted"/>
<sequence>MVLDLLGLAIGIPAAAGVSTGVAVATSEAVRQQEKEDRDEQLRMRDFHLDVYCDARSRKREQVDGSIVVLKENKLWLAPKDPKTKKPLPMQGEARPCHPFTGFFLDFVGERPKVDPMFERLNKPVKIRGLVSTISQDPPTLNWIYVDRKTMELKYGSREQAQRQLVGPFGCTEDEVGLTLEHWEGFVAVEERKDTWALYCISSSASSFQPAGMFGKAIRRTFFKGSNADKKQDDRDDDGLRDTVFRTRVLQCSLERRFVDEQDEVKIKSR</sequence>
<accession>A0A0D2BCA1</accession>
<dbReference type="PANTHER" id="PTHR38049">
    <property type="entry name" value="RICIN B LECTIN DOMAIN-CONTAINING PROTEIN"/>
    <property type="match status" value="1"/>
</dbReference>
<dbReference type="RefSeq" id="XP_016218848.1">
    <property type="nucleotide sequence ID" value="XM_016353695.1"/>
</dbReference>
<dbReference type="PANTHER" id="PTHR38049:SF1">
    <property type="entry name" value="PROTEIN KINASE DOMAIN-CONTAINING PROTEIN"/>
    <property type="match status" value="1"/>
</dbReference>
<dbReference type="VEuPathDB" id="FungiDB:PV09_00887"/>
<dbReference type="HOGENOM" id="CLU_061230_2_0_1"/>
<keyword evidence="3" id="KW-1185">Reference proteome</keyword>
<organism evidence="2 3">
    <name type="scientific">Verruconis gallopava</name>
    <dbReference type="NCBI Taxonomy" id="253628"/>
    <lineage>
        <taxon>Eukaryota</taxon>
        <taxon>Fungi</taxon>
        <taxon>Dikarya</taxon>
        <taxon>Ascomycota</taxon>
        <taxon>Pezizomycotina</taxon>
        <taxon>Dothideomycetes</taxon>
        <taxon>Pleosporomycetidae</taxon>
        <taxon>Venturiales</taxon>
        <taxon>Sympoventuriaceae</taxon>
        <taxon>Verruconis</taxon>
    </lineage>
</organism>
<dbReference type="GeneID" id="27308860"/>